<dbReference type="EMBL" id="BJUZ01000001">
    <property type="protein sequence ID" value="GEK93008.1"/>
    <property type="molecule type" value="Genomic_DNA"/>
</dbReference>
<dbReference type="Gene3D" id="1.20.1250.20">
    <property type="entry name" value="MFS general substrate transporter like domains"/>
    <property type="match status" value="2"/>
</dbReference>
<dbReference type="Pfam" id="PF07690">
    <property type="entry name" value="MFS_1"/>
    <property type="match status" value="1"/>
</dbReference>
<evidence type="ECO:0000256" key="2">
    <source>
        <dbReference type="ARBA" id="ARBA00022692"/>
    </source>
</evidence>
<protein>
    <submittedName>
        <fullName evidence="7">MFS transporter</fullName>
    </submittedName>
</protein>
<keyword evidence="8" id="KW-1185">Reference proteome</keyword>
<gene>
    <name evidence="7" type="ORF">GWA01_07780</name>
</gene>
<comment type="subcellular location">
    <subcellularLocation>
        <location evidence="1">Membrane</location>
        <topology evidence="1">Multi-pass membrane protein</topology>
    </subcellularLocation>
</comment>
<feature type="transmembrane region" description="Helical" evidence="5">
    <location>
        <begin position="44"/>
        <end position="62"/>
    </location>
</feature>
<feature type="transmembrane region" description="Helical" evidence="5">
    <location>
        <begin position="300"/>
        <end position="317"/>
    </location>
</feature>
<dbReference type="GO" id="GO:0022857">
    <property type="term" value="F:transmembrane transporter activity"/>
    <property type="evidence" value="ECO:0007669"/>
    <property type="project" value="InterPro"/>
</dbReference>
<dbReference type="InterPro" id="IPR011701">
    <property type="entry name" value="MFS"/>
</dbReference>
<evidence type="ECO:0000313" key="8">
    <source>
        <dbReference type="Proteomes" id="UP000321230"/>
    </source>
</evidence>
<dbReference type="Proteomes" id="UP000321230">
    <property type="component" value="Unassembled WGS sequence"/>
</dbReference>
<dbReference type="SUPFAM" id="SSF103473">
    <property type="entry name" value="MFS general substrate transporter"/>
    <property type="match status" value="1"/>
</dbReference>
<feature type="transmembrane region" description="Helical" evidence="5">
    <location>
        <begin position="366"/>
        <end position="385"/>
    </location>
</feature>
<dbReference type="PANTHER" id="PTHR11662">
    <property type="entry name" value="SOLUTE CARRIER FAMILY 17"/>
    <property type="match status" value="1"/>
</dbReference>
<keyword evidence="3 5" id="KW-1133">Transmembrane helix</keyword>
<dbReference type="PROSITE" id="PS50850">
    <property type="entry name" value="MFS"/>
    <property type="match status" value="1"/>
</dbReference>
<feature type="transmembrane region" description="Helical" evidence="5">
    <location>
        <begin position="138"/>
        <end position="163"/>
    </location>
</feature>
<feature type="transmembrane region" description="Helical" evidence="5">
    <location>
        <begin position="74"/>
        <end position="97"/>
    </location>
</feature>
<sequence>MLKSDWRRRQRNTLFLLVGAGCINYVDRATLSIGNTAIMADMHLSYATMGWLLSALAWTYMLSQIPMGLLADRLGGRVFLGGALILCSCAEIAFGLVDSATSIFWSRAVLGFGEAPLFLAGTRVLVHWFAPEERGGAIGLFNGSASLGPALAPPLLLAVMAWWGWREMSVVVGIFNLFLAIGWVLYYRDPYPGERGEATCTTAEKAGEGSAVWKDLGYLLGRRETWVAMLGYTGVVYLSSLFVTWLPAWLQKTEDLSAVQAGLLSALPQVFSFVGCLGGGKLVDMISRSGVSPLTSCQRMVAISMVFCAVSTAALAAQPGQGLALAILALALLANGVAVSCGWALGTLITTENRVATLEAIQNTGASFGGVLAPLLTGVLAARFGSFGPSFLLAGMVGLLSASMYYYGFSQKS</sequence>
<feature type="transmembrane region" description="Helical" evidence="5">
    <location>
        <begin position="258"/>
        <end position="279"/>
    </location>
</feature>
<reference evidence="7 8" key="1">
    <citation type="submission" date="2019-07" db="EMBL/GenBank/DDBJ databases">
        <title>Whole genome shotgun sequence of Gluconobacter wancherniae NBRC 103581.</title>
        <authorList>
            <person name="Hosoyama A."/>
            <person name="Uohara A."/>
            <person name="Ohji S."/>
            <person name="Ichikawa N."/>
        </authorList>
    </citation>
    <scope>NUCLEOTIDE SEQUENCE [LARGE SCALE GENOMIC DNA]</scope>
    <source>
        <strain evidence="7 8">NBRC 103581</strain>
    </source>
</reference>
<dbReference type="InterPro" id="IPR050382">
    <property type="entry name" value="MFS_Na/Anion_cotransporter"/>
</dbReference>
<feature type="domain" description="Major facilitator superfamily (MFS) profile" evidence="6">
    <location>
        <begin position="13"/>
        <end position="413"/>
    </location>
</feature>
<evidence type="ECO:0000259" key="6">
    <source>
        <dbReference type="PROSITE" id="PS50850"/>
    </source>
</evidence>
<dbReference type="AlphaFoldDB" id="A0A511AXS2"/>
<feature type="transmembrane region" description="Helical" evidence="5">
    <location>
        <begin position="391"/>
        <end position="409"/>
    </location>
</feature>
<feature type="transmembrane region" description="Helical" evidence="5">
    <location>
        <begin position="226"/>
        <end position="246"/>
    </location>
</feature>
<evidence type="ECO:0000256" key="5">
    <source>
        <dbReference type="SAM" id="Phobius"/>
    </source>
</evidence>
<dbReference type="InterPro" id="IPR020846">
    <property type="entry name" value="MFS_dom"/>
</dbReference>
<comment type="caution">
    <text evidence="7">The sequence shown here is derived from an EMBL/GenBank/DDBJ whole genome shotgun (WGS) entry which is preliminary data.</text>
</comment>
<keyword evidence="2 5" id="KW-0812">Transmembrane</keyword>
<feature type="transmembrane region" description="Helical" evidence="5">
    <location>
        <begin position="103"/>
        <end position="126"/>
    </location>
</feature>
<evidence type="ECO:0000256" key="4">
    <source>
        <dbReference type="ARBA" id="ARBA00023136"/>
    </source>
</evidence>
<dbReference type="PROSITE" id="PS51257">
    <property type="entry name" value="PROKAR_LIPOPROTEIN"/>
    <property type="match status" value="1"/>
</dbReference>
<keyword evidence="4 5" id="KW-0472">Membrane</keyword>
<accession>A0A511AXS2</accession>
<evidence type="ECO:0000256" key="1">
    <source>
        <dbReference type="ARBA" id="ARBA00004141"/>
    </source>
</evidence>
<feature type="transmembrane region" description="Helical" evidence="5">
    <location>
        <begin position="169"/>
        <end position="187"/>
    </location>
</feature>
<evidence type="ECO:0000313" key="7">
    <source>
        <dbReference type="EMBL" id="GEK93008.1"/>
    </source>
</evidence>
<feature type="transmembrane region" description="Helical" evidence="5">
    <location>
        <begin position="323"/>
        <end position="345"/>
    </location>
</feature>
<organism evidence="7 8">
    <name type="scientific">Gluconobacter wancherniae NBRC 103581</name>
    <dbReference type="NCBI Taxonomy" id="656744"/>
    <lineage>
        <taxon>Bacteria</taxon>
        <taxon>Pseudomonadati</taxon>
        <taxon>Pseudomonadota</taxon>
        <taxon>Alphaproteobacteria</taxon>
        <taxon>Acetobacterales</taxon>
        <taxon>Acetobacteraceae</taxon>
        <taxon>Gluconobacter</taxon>
    </lineage>
</organism>
<dbReference type="PANTHER" id="PTHR11662:SF399">
    <property type="entry name" value="FI19708P1-RELATED"/>
    <property type="match status" value="1"/>
</dbReference>
<dbReference type="RefSeq" id="WP_186819446.1">
    <property type="nucleotide sequence ID" value="NZ_BARC01000004.1"/>
</dbReference>
<evidence type="ECO:0000256" key="3">
    <source>
        <dbReference type="ARBA" id="ARBA00022989"/>
    </source>
</evidence>
<name>A0A511AXS2_9PROT</name>
<proteinExistence type="predicted"/>
<dbReference type="InterPro" id="IPR036259">
    <property type="entry name" value="MFS_trans_sf"/>
</dbReference>
<dbReference type="GO" id="GO:0016020">
    <property type="term" value="C:membrane"/>
    <property type="evidence" value="ECO:0007669"/>
    <property type="project" value="UniProtKB-SubCell"/>
</dbReference>